<dbReference type="GO" id="GO:0008270">
    <property type="term" value="F:zinc ion binding"/>
    <property type="evidence" value="ECO:0007669"/>
    <property type="project" value="UniProtKB-KW"/>
</dbReference>
<dbReference type="Pfam" id="PF13923">
    <property type="entry name" value="zf-C3HC4_2"/>
    <property type="match status" value="1"/>
</dbReference>
<evidence type="ECO:0000313" key="14">
    <source>
        <dbReference type="RefSeq" id="XP_018022192.1"/>
    </source>
</evidence>
<dbReference type="RefSeq" id="XP_018022192.1">
    <property type="nucleotide sequence ID" value="XM_018166703.2"/>
</dbReference>
<dbReference type="SMART" id="SM00184">
    <property type="entry name" value="RING"/>
    <property type="match status" value="1"/>
</dbReference>
<dbReference type="AlphaFoldDB" id="A0A8B7P8R1"/>
<dbReference type="PROSITE" id="PS50089">
    <property type="entry name" value="ZF_RING_2"/>
    <property type="match status" value="1"/>
</dbReference>
<feature type="domain" description="RING-type" evidence="12">
    <location>
        <begin position="34"/>
        <end position="73"/>
    </location>
</feature>
<dbReference type="EC" id="2.3.2.27" evidence="3"/>
<name>A0A8B7P8R1_HYAAZ</name>
<accession>A0A8B7P8R1</accession>
<dbReference type="Proteomes" id="UP000694843">
    <property type="component" value="Unplaced"/>
</dbReference>
<feature type="compositionally biased region" description="Basic and acidic residues" evidence="11">
    <location>
        <begin position="290"/>
        <end position="300"/>
    </location>
</feature>
<reference evidence="14" key="1">
    <citation type="submission" date="2025-08" db="UniProtKB">
        <authorList>
            <consortium name="RefSeq"/>
        </authorList>
    </citation>
    <scope>IDENTIFICATION</scope>
    <source>
        <tissue evidence="14">Whole organism</tissue>
    </source>
</reference>
<evidence type="ECO:0000256" key="1">
    <source>
        <dbReference type="ARBA" id="ARBA00000900"/>
    </source>
</evidence>
<dbReference type="InterPro" id="IPR001841">
    <property type="entry name" value="Znf_RING"/>
</dbReference>
<keyword evidence="5" id="KW-0227">DNA damage</keyword>
<keyword evidence="7" id="KW-0833">Ubl conjugation pathway</keyword>
<comment type="catalytic activity">
    <reaction evidence="1">
        <text>S-ubiquitinyl-[E2 ubiquitin-conjugating enzyme]-L-cysteine + [acceptor protein]-L-lysine = [E2 ubiquitin-conjugating enzyme]-L-cysteine + N(6)-ubiquitinyl-[acceptor protein]-L-lysine.</text>
        <dbReference type="EC" id="2.3.2.27"/>
    </reaction>
</comment>
<organism evidence="13 14">
    <name type="scientific">Hyalella azteca</name>
    <name type="common">Amphipod</name>
    <dbReference type="NCBI Taxonomy" id="294128"/>
    <lineage>
        <taxon>Eukaryota</taxon>
        <taxon>Metazoa</taxon>
        <taxon>Ecdysozoa</taxon>
        <taxon>Arthropoda</taxon>
        <taxon>Crustacea</taxon>
        <taxon>Multicrustacea</taxon>
        <taxon>Malacostraca</taxon>
        <taxon>Eumalacostraca</taxon>
        <taxon>Peracarida</taxon>
        <taxon>Amphipoda</taxon>
        <taxon>Senticaudata</taxon>
        <taxon>Talitrida</taxon>
        <taxon>Talitroidea</taxon>
        <taxon>Hyalellidae</taxon>
        <taxon>Hyalella</taxon>
    </lineage>
</organism>
<dbReference type="Gene3D" id="3.30.40.10">
    <property type="entry name" value="Zinc/RING finger domain, C3HC4 (zinc finger)"/>
    <property type="match status" value="1"/>
</dbReference>
<sequence>MSSKTQISVFNNNKKMCDSIDPQYLKLNEDDVICPICLCILVEPVTMQCKHSTCKKCFLQILQESTLQCPVCRCRIGNFARRSMKSKELVNTRLWNAIKEQFMKKLDLEQSKNSPKVLSSSGTCGLECVAVNTAKPGEILKEFKDQALQLLKLNKAMDPGRLEQEKNDEHLAASLNNNLNSRACITRKASKQKSIIDKNRYKVGTPNDNEALDALKRKGFFTPKNCISSPPDQEESDVSDGNASETEMPTRKSSRQLFKERSCSSAPVKGDRRNTTKGSLNACHSASHRTKNETSSDKRKSSTASQQFPGLRKRPRLAGTSNLSVSCHESSGDELSASQNLRSDSKMTSDRSMNNSTLNKASSSVRKTSITLTTKKTATVSAKNSNQIGEGTAGGPNESRTPGGGSSSTTSSPGTSGHGSDVGPLAQPTATSPQDPLSDDVEDILALFQDIPNNEISALIAEQKALETQLRQEAEDAKLARLLQKQLSRIIVDRTKGSGEEYSLRCRRDRSSALTSGVSRRSAQTTCQACTTVRKRQSSSPCY</sequence>
<dbReference type="InterPro" id="IPR013083">
    <property type="entry name" value="Znf_RING/FYVE/PHD"/>
</dbReference>
<feature type="compositionally biased region" description="Low complexity" evidence="11">
    <location>
        <begin position="407"/>
        <end position="419"/>
    </location>
</feature>
<keyword evidence="4" id="KW-0808">Transferase</keyword>
<feature type="compositionally biased region" description="Polar residues" evidence="11">
    <location>
        <begin position="319"/>
        <end position="329"/>
    </location>
</feature>
<feature type="compositionally biased region" description="Polar residues" evidence="11">
    <location>
        <begin position="350"/>
        <end position="366"/>
    </location>
</feature>
<dbReference type="OrthoDB" id="426657at2759"/>
<evidence type="ECO:0000313" key="13">
    <source>
        <dbReference type="Proteomes" id="UP000694843"/>
    </source>
</evidence>
<evidence type="ECO:0000256" key="2">
    <source>
        <dbReference type="ARBA" id="ARBA00004123"/>
    </source>
</evidence>
<keyword evidence="6 10" id="KW-0479">Metal-binding</keyword>
<dbReference type="KEGG" id="hazt:108678322"/>
<dbReference type="GO" id="GO:0005634">
    <property type="term" value="C:nucleus"/>
    <property type="evidence" value="ECO:0007669"/>
    <property type="project" value="UniProtKB-SubCell"/>
</dbReference>
<feature type="region of interest" description="Disordered" evidence="11">
    <location>
        <begin position="222"/>
        <end position="438"/>
    </location>
</feature>
<feature type="compositionally biased region" description="Low complexity" evidence="11">
    <location>
        <begin position="367"/>
        <end position="383"/>
    </location>
</feature>
<keyword evidence="13" id="KW-1185">Reference proteome</keyword>
<keyword evidence="6 10" id="KW-0863">Zinc-finger</keyword>
<proteinExistence type="predicted"/>
<evidence type="ECO:0000256" key="5">
    <source>
        <dbReference type="ARBA" id="ARBA00022763"/>
    </source>
</evidence>
<dbReference type="GO" id="GO:0061630">
    <property type="term" value="F:ubiquitin protein ligase activity"/>
    <property type="evidence" value="ECO:0007669"/>
    <property type="project" value="UniProtKB-EC"/>
</dbReference>
<evidence type="ECO:0000259" key="12">
    <source>
        <dbReference type="PROSITE" id="PS50089"/>
    </source>
</evidence>
<evidence type="ECO:0000256" key="11">
    <source>
        <dbReference type="SAM" id="MobiDB-lite"/>
    </source>
</evidence>
<dbReference type="GO" id="GO:0006302">
    <property type="term" value="P:double-strand break repair"/>
    <property type="evidence" value="ECO:0007669"/>
    <property type="project" value="TreeGrafter"/>
</dbReference>
<dbReference type="GO" id="GO:0031491">
    <property type="term" value="F:nucleosome binding"/>
    <property type="evidence" value="ECO:0007669"/>
    <property type="project" value="TreeGrafter"/>
</dbReference>
<evidence type="ECO:0000256" key="8">
    <source>
        <dbReference type="ARBA" id="ARBA00022833"/>
    </source>
</evidence>
<evidence type="ECO:0000256" key="9">
    <source>
        <dbReference type="ARBA" id="ARBA00023242"/>
    </source>
</evidence>
<gene>
    <name evidence="14" type="primary">LOC108678322</name>
</gene>
<protein>
    <recommendedName>
        <fullName evidence="3">RING-type E3 ubiquitin transferase</fullName>
        <ecNumber evidence="3">2.3.2.27</ecNumber>
    </recommendedName>
</protein>
<comment type="subcellular location">
    <subcellularLocation>
        <location evidence="2">Nucleus</location>
    </subcellularLocation>
</comment>
<evidence type="ECO:0000256" key="4">
    <source>
        <dbReference type="ARBA" id="ARBA00022679"/>
    </source>
</evidence>
<dbReference type="PANTHER" id="PTHR23328">
    <property type="entry name" value="RING-TYPE DOMAIN-CONTAINING PROTEIN"/>
    <property type="match status" value="1"/>
</dbReference>
<dbReference type="CDD" id="cd21952">
    <property type="entry name" value="MIU2_RNF168"/>
    <property type="match status" value="1"/>
</dbReference>
<dbReference type="GO" id="GO:0035861">
    <property type="term" value="C:site of double-strand break"/>
    <property type="evidence" value="ECO:0007669"/>
    <property type="project" value="TreeGrafter"/>
</dbReference>
<evidence type="ECO:0000256" key="7">
    <source>
        <dbReference type="ARBA" id="ARBA00022786"/>
    </source>
</evidence>
<dbReference type="GeneID" id="108678322"/>
<dbReference type="InterPro" id="IPR051657">
    <property type="entry name" value="RNF168/RNF169_E3_ubiq-ligase"/>
</dbReference>
<dbReference type="SUPFAM" id="SSF57850">
    <property type="entry name" value="RING/U-box"/>
    <property type="match status" value="1"/>
</dbReference>
<evidence type="ECO:0000256" key="6">
    <source>
        <dbReference type="ARBA" id="ARBA00022771"/>
    </source>
</evidence>
<dbReference type="PANTHER" id="PTHR23328:SF0">
    <property type="entry name" value="RING-TYPE DOMAIN-CONTAINING PROTEIN"/>
    <property type="match status" value="1"/>
</dbReference>
<evidence type="ECO:0000256" key="3">
    <source>
        <dbReference type="ARBA" id="ARBA00012483"/>
    </source>
</evidence>
<keyword evidence="9" id="KW-0539">Nucleus</keyword>
<evidence type="ECO:0000256" key="10">
    <source>
        <dbReference type="PROSITE-ProRule" id="PRU00175"/>
    </source>
</evidence>
<keyword evidence="8" id="KW-0862">Zinc</keyword>